<name>A0A183AFQ3_9TREM</name>
<reference evidence="3" key="1">
    <citation type="submission" date="2016-06" db="UniProtKB">
        <authorList>
            <consortium name="WormBaseParasite"/>
        </authorList>
    </citation>
    <scope>IDENTIFICATION</scope>
</reference>
<evidence type="ECO:0000313" key="1">
    <source>
        <dbReference type="EMBL" id="VDP76539.1"/>
    </source>
</evidence>
<evidence type="ECO:0000313" key="2">
    <source>
        <dbReference type="Proteomes" id="UP000272942"/>
    </source>
</evidence>
<accession>A0A183AFQ3</accession>
<dbReference type="OrthoDB" id="7699448at2759"/>
<proteinExistence type="predicted"/>
<dbReference type="EMBL" id="UZAN01042680">
    <property type="protein sequence ID" value="VDP76539.1"/>
    <property type="molecule type" value="Genomic_DNA"/>
</dbReference>
<dbReference type="Proteomes" id="UP000272942">
    <property type="component" value="Unassembled WGS sequence"/>
</dbReference>
<dbReference type="AlphaFoldDB" id="A0A183AFQ3"/>
<reference evidence="1 2" key="2">
    <citation type="submission" date="2018-11" db="EMBL/GenBank/DDBJ databases">
        <authorList>
            <consortium name="Pathogen Informatics"/>
        </authorList>
    </citation>
    <scope>NUCLEOTIDE SEQUENCE [LARGE SCALE GENOMIC DNA]</scope>
    <source>
        <strain evidence="1 2">Egypt</strain>
    </source>
</reference>
<organism evidence="3">
    <name type="scientific">Echinostoma caproni</name>
    <dbReference type="NCBI Taxonomy" id="27848"/>
    <lineage>
        <taxon>Eukaryota</taxon>
        <taxon>Metazoa</taxon>
        <taxon>Spiralia</taxon>
        <taxon>Lophotrochozoa</taxon>
        <taxon>Platyhelminthes</taxon>
        <taxon>Trematoda</taxon>
        <taxon>Digenea</taxon>
        <taxon>Plagiorchiida</taxon>
        <taxon>Echinostomata</taxon>
        <taxon>Echinostomatoidea</taxon>
        <taxon>Echinostomatidae</taxon>
        <taxon>Echinostoma</taxon>
    </lineage>
</organism>
<gene>
    <name evidence="1" type="ORF">ECPE_LOCUS5788</name>
</gene>
<evidence type="ECO:0000313" key="3">
    <source>
        <dbReference type="WBParaSite" id="ECPE_0000580101-mRNA-1"/>
    </source>
</evidence>
<protein>
    <submittedName>
        <fullName evidence="3">DNA helicase</fullName>
    </submittedName>
</protein>
<keyword evidence="2" id="KW-1185">Reference proteome</keyword>
<dbReference type="WBParaSite" id="ECPE_0000580101-mRNA-1">
    <property type="protein sequence ID" value="ECPE_0000580101-mRNA-1"/>
    <property type="gene ID" value="ECPE_0000580101"/>
</dbReference>
<sequence>MTRSKPEKEKNSAFLLNATGKSAHTLFKNLAYSATPVSVPYEDLQLLLLQHVKPTKFEALERVKSHSVGRNPNQGIREFVLELLTPVVKCGDLLDMHLKDRLITGNNNIILQNELLKL</sequence>